<name>A0A1B9NBD8_9MICO</name>
<comment type="caution">
    <text evidence="1">The sequence shown here is derived from an EMBL/GenBank/DDBJ whole genome shotgun (WGS) entry which is preliminary data.</text>
</comment>
<dbReference type="Pfam" id="PF16571">
    <property type="entry name" value="FBP_C"/>
    <property type="match status" value="1"/>
</dbReference>
<keyword evidence="2" id="KW-1185">Reference proteome</keyword>
<dbReference type="OrthoDB" id="4171838at2"/>
<dbReference type="AlphaFoldDB" id="A0A1B9NBD8"/>
<sequence length="161" mass="17758">MHSLDAARIRASFANVTLRERKTITLPDLDAIRWDRIDFLGWRDPKLPLVGYVVAEIDGEPVGLLLKQAEATPRHRTQCSWCADVHLPNDVVLFGTRRAGAAGRRGDAIGTLVCAAFECNVNVRRKPPVAYVGFDVEAARQARIAALRANVERFVRDAVAG</sequence>
<evidence type="ECO:0000313" key="2">
    <source>
        <dbReference type="Proteomes" id="UP000093355"/>
    </source>
</evidence>
<dbReference type="InterPro" id="IPR032330">
    <property type="entry name" value="EF-G-binding_C"/>
</dbReference>
<dbReference type="Proteomes" id="UP000093355">
    <property type="component" value="Unassembled WGS sequence"/>
</dbReference>
<reference evidence="1 2" key="1">
    <citation type="submission" date="2016-05" db="EMBL/GenBank/DDBJ databases">
        <authorList>
            <person name="Lavstsen T."/>
            <person name="Jespersen J.S."/>
        </authorList>
    </citation>
    <scope>NUCLEOTIDE SEQUENCE [LARGE SCALE GENOMIC DNA]</scope>
    <source>
        <strain evidence="1 2">YLB-01</strain>
    </source>
</reference>
<evidence type="ECO:0000313" key="1">
    <source>
        <dbReference type="EMBL" id="OCG73928.1"/>
    </source>
</evidence>
<dbReference type="STRING" id="904291.A7J15_06885"/>
<keyword evidence="1" id="KW-0648">Protein biosynthesis</keyword>
<keyword evidence="1" id="KW-0251">Elongation factor</keyword>
<organism evidence="1 2">
    <name type="scientific">Microbacterium sediminis</name>
    <dbReference type="NCBI Taxonomy" id="904291"/>
    <lineage>
        <taxon>Bacteria</taxon>
        <taxon>Bacillati</taxon>
        <taxon>Actinomycetota</taxon>
        <taxon>Actinomycetes</taxon>
        <taxon>Micrococcales</taxon>
        <taxon>Microbacteriaceae</taxon>
        <taxon>Microbacterium</taxon>
    </lineage>
</organism>
<gene>
    <name evidence="1" type="ORF">A7J15_06885</name>
</gene>
<protein>
    <submittedName>
        <fullName evidence="1">Translation elongation factor</fullName>
    </submittedName>
</protein>
<accession>A0A1B9NBD8</accession>
<dbReference type="EMBL" id="LXMD01000023">
    <property type="protein sequence ID" value="OCG73928.1"/>
    <property type="molecule type" value="Genomic_DNA"/>
</dbReference>
<proteinExistence type="predicted"/>
<dbReference type="RefSeq" id="WP_067026299.1">
    <property type="nucleotide sequence ID" value="NZ_CP038256.1"/>
</dbReference>
<dbReference type="GO" id="GO:0003746">
    <property type="term" value="F:translation elongation factor activity"/>
    <property type="evidence" value="ECO:0007669"/>
    <property type="project" value="UniProtKB-KW"/>
</dbReference>